<dbReference type="Proteomes" id="UP001165960">
    <property type="component" value="Unassembled WGS sequence"/>
</dbReference>
<evidence type="ECO:0000313" key="1">
    <source>
        <dbReference type="EMBL" id="KAJ9086677.1"/>
    </source>
</evidence>
<reference evidence="1" key="1">
    <citation type="submission" date="2022-04" db="EMBL/GenBank/DDBJ databases">
        <title>Genome of the entomopathogenic fungus Entomophthora muscae.</title>
        <authorList>
            <person name="Elya C."/>
            <person name="Lovett B.R."/>
            <person name="Lee E."/>
            <person name="Macias A.M."/>
            <person name="Hajek A.E."/>
            <person name="De Bivort B.L."/>
            <person name="Kasson M.T."/>
            <person name="De Fine Licht H.H."/>
            <person name="Stajich J.E."/>
        </authorList>
    </citation>
    <scope>NUCLEOTIDE SEQUENCE</scope>
    <source>
        <strain evidence="1">Berkeley</strain>
    </source>
</reference>
<evidence type="ECO:0000313" key="2">
    <source>
        <dbReference type="Proteomes" id="UP001165960"/>
    </source>
</evidence>
<proteinExistence type="predicted"/>
<dbReference type="EMBL" id="QTSX02000713">
    <property type="protein sequence ID" value="KAJ9086677.1"/>
    <property type="molecule type" value="Genomic_DNA"/>
</dbReference>
<gene>
    <name evidence="1" type="ORF">DSO57_1001468</name>
</gene>
<sequence length="126" mass="13233">MGPPTPAETTSTQLIGVVYINLVGMVGTHGAQLNVLLAPILWGALPTGTAVPYPESSDASTYAWLPNMRAGNALSTGKHPYPKPALAGIDLSCLAELIPLGWKHWIPTPLGWGPLCRENVPGALDQ</sequence>
<comment type="caution">
    <text evidence="1">The sequence shown here is derived from an EMBL/GenBank/DDBJ whole genome shotgun (WGS) entry which is preliminary data.</text>
</comment>
<accession>A0ACC2UIC9</accession>
<name>A0ACC2UIC9_9FUNG</name>
<organism evidence="1 2">
    <name type="scientific">Entomophthora muscae</name>
    <dbReference type="NCBI Taxonomy" id="34485"/>
    <lineage>
        <taxon>Eukaryota</taxon>
        <taxon>Fungi</taxon>
        <taxon>Fungi incertae sedis</taxon>
        <taxon>Zoopagomycota</taxon>
        <taxon>Entomophthoromycotina</taxon>
        <taxon>Entomophthoromycetes</taxon>
        <taxon>Entomophthorales</taxon>
        <taxon>Entomophthoraceae</taxon>
        <taxon>Entomophthora</taxon>
    </lineage>
</organism>
<keyword evidence="2" id="KW-1185">Reference proteome</keyword>
<protein>
    <submittedName>
        <fullName evidence="1">Uncharacterized protein</fullName>
    </submittedName>
</protein>